<keyword evidence="5" id="KW-1185">Reference proteome</keyword>
<dbReference type="PANTHER" id="PTHR36435">
    <property type="entry name" value="SLR1288 PROTEIN"/>
    <property type="match status" value="1"/>
</dbReference>
<feature type="domain" description="CAAX prenyl protease 2/Lysostaphin resistance protein A-like" evidence="3">
    <location>
        <begin position="128"/>
        <end position="213"/>
    </location>
</feature>
<feature type="transmembrane region" description="Helical" evidence="2">
    <location>
        <begin position="82"/>
        <end position="107"/>
    </location>
</feature>
<dbReference type="EMBL" id="JBHSSM010000004">
    <property type="protein sequence ID" value="MFC6314044.1"/>
    <property type="molecule type" value="Genomic_DNA"/>
</dbReference>
<dbReference type="PANTHER" id="PTHR36435:SF6">
    <property type="entry name" value="ABORTIVE INFECTION PROTEIN"/>
    <property type="match status" value="1"/>
</dbReference>
<dbReference type="Proteomes" id="UP001596310">
    <property type="component" value="Unassembled WGS sequence"/>
</dbReference>
<dbReference type="GO" id="GO:0016787">
    <property type="term" value="F:hydrolase activity"/>
    <property type="evidence" value="ECO:0007669"/>
    <property type="project" value="UniProtKB-KW"/>
</dbReference>
<keyword evidence="2" id="KW-1133">Transmembrane helix</keyword>
<dbReference type="InterPro" id="IPR003675">
    <property type="entry name" value="Rce1/LyrA-like_dom"/>
</dbReference>
<evidence type="ECO:0000256" key="2">
    <source>
        <dbReference type="SAM" id="Phobius"/>
    </source>
</evidence>
<dbReference type="Pfam" id="PF02517">
    <property type="entry name" value="Rce1-like"/>
    <property type="match status" value="1"/>
</dbReference>
<feature type="transmembrane region" description="Helical" evidence="2">
    <location>
        <begin position="157"/>
        <end position="174"/>
    </location>
</feature>
<evidence type="ECO:0000313" key="5">
    <source>
        <dbReference type="Proteomes" id="UP001596310"/>
    </source>
</evidence>
<accession>A0ABW1UJE7</accession>
<sequence length="224" mass="24729">MTNQEIDPRKIWSKIVWIIVSYLGILLVPGLILSALGLKGVTGVNWQMGLSIVLTGIFVWFDRRSDRQIGIQPEAKIAVADVLLYGFLGLLLFYGVSLLGTVLITLFSGAPQTSQNTQEILQVVRKAPLYAVYAALIAPILEELVFRKTLYGLGSRLMNPIGAALISSLLFGLAHNDNRFLIVYAGIGVVQCWLYHKTKSIKVTITAHIIYNSISLLISLFLLK</sequence>
<feature type="transmembrane region" description="Helical" evidence="2">
    <location>
        <begin position="127"/>
        <end position="145"/>
    </location>
</feature>
<protein>
    <submittedName>
        <fullName evidence="4">CPBP family intramembrane glutamic endopeptidase</fullName>
        <ecNumber evidence="4">3.4.-.-</ecNumber>
    </submittedName>
</protein>
<feature type="transmembrane region" description="Helical" evidence="2">
    <location>
        <begin position="44"/>
        <end position="61"/>
    </location>
</feature>
<evidence type="ECO:0000259" key="3">
    <source>
        <dbReference type="Pfam" id="PF02517"/>
    </source>
</evidence>
<dbReference type="RefSeq" id="WP_164511122.1">
    <property type="nucleotide sequence ID" value="NZ_JBHSSM010000004.1"/>
</dbReference>
<feature type="transmembrane region" description="Helical" evidence="2">
    <location>
        <begin position="203"/>
        <end position="223"/>
    </location>
</feature>
<keyword evidence="4" id="KW-0378">Hydrolase</keyword>
<reference evidence="5" key="1">
    <citation type="journal article" date="2019" name="Int. J. Syst. Evol. Microbiol.">
        <title>The Global Catalogue of Microorganisms (GCM) 10K type strain sequencing project: providing services to taxonomists for standard genome sequencing and annotation.</title>
        <authorList>
            <consortium name="The Broad Institute Genomics Platform"/>
            <consortium name="The Broad Institute Genome Sequencing Center for Infectious Disease"/>
            <person name="Wu L."/>
            <person name="Ma J."/>
        </authorList>
    </citation>
    <scope>NUCLEOTIDE SEQUENCE [LARGE SCALE GENOMIC DNA]</scope>
    <source>
        <strain evidence="5">CCM 8897</strain>
    </source>
</reference>
<feature type="transmembrane region" description="Helical" evidence="2">
    <location>
        <begin position="15"/>
        <end position="38"/>
    </location>
</feature>
<comment type="caution">
    <text evidence="4">The sequence shown here is derived from an EMBL/GenBank/DDBJ whole genome shotgun (WGS) entry which is preliminary data.</text>
</comment>
<comment type="similarity">
    <text evidence="1">Belongs to the UPF0177 family.</text>
</comment>
<proteinExistence type="inferred from homology"/>
<name>A0ABW1UJE7_9LACO</name>
<organism evidence="4 5">
    <name type="scientific">Lapidilactobacillus achengensis</name>
    <dbReference type="NCBI Taxonomy" id="2486000"/>
    <lineage>
        <taxon>Bacteria</taxon>
        <taxon>Bacillati</taxon>
        <taxon>Bacillota</taxon>
        <taxon>Bacilli</taxon>
        <taxon>Lactobacillales</taxon>
        <taxon>Lactobacillaceae</taxon>
        <taxon>Lapidilactobacillus</taxon>
    </lineage>
</organism>
<evidence type="ECO:0000256" key="1">
    <source>
        <dbReference type="ARBA" id="ARBA00009067"/>
    </source>
</evidence>
<evidence type="ECO:0000313" key="4">
    <source>
        <dbReference type="EMBL" id="MFC6314044.1"/>
    </source>
</evidence>
<dbReference type="InterPro" id="IPR052710">
    <property type="entry name" value="CAAX_protease"/>
</dbReference>
<dbReference type="EC" id="3.4.-.-" evidence="4"/>
<gene>
    <name evidence="4" type="ORF">ACFQHW_00470</name>
</gene>
<keyword evidence="2" id="KW-0812">Transmembrane</keyword>
<keyword evidence="2" id="KW-0472">Membrane</keyword>